<keyword evidence="3" id="KW-1185">Reference proteome</keyword>
<dbReference type="GeneID" id="62203064"/>
<evidence type="ECO:0000313" key="3">
    <source>
        <dbReference type="Proteomes" id="UP000596902"/>
    </source>
</evidence>
<dbReference type="PANTHER" id="PTHR24148:SF82">
    <property type="entry name" value="HETEROKARYON INCOMPATIBILITY DOMAIN-CONTAINING PROTEIN"/>
    <property type="match status" value="1"/>
</dbReference>
<accession>A0A8H7EFN3</accession>
<dbReference type="EMBL" id="JAAABM010000006">
    <property type="protein sequence ID" value="KAF7676627.1"/>
    <property type="molecule type" value="Genomic_DNA"/>
</dbReference>
<organism evidence="2 3">
    <name type="scientific">Alternaria burnsii</name>
    <dbReference type="NCBI Taxonomy" id="1187904"/>
    <lineage>
        <taxon>Eukaryota</taxon>
        <taxon>Fungi</taxon>
        <taxon>Dikarya</taxon>
        <taxon>Ascomycota</taxon>
        <taxon>Pezizomycotina</taxon>
        <taxon>Dothideomycetes</taxon>
        <taxon>Pleosporomycetidae</taxon>
        <taxon>Pleosporales</taxon>
        <taxon>Pleosporineae</taxon>
        <taxon>Pleosporaceae</taxon>
        <taxon>Alternaria</taxon>
        <taxon>Alternaria sect. Alternaria</taxon>
    </lineage>
</organism>
<evidence type="ECO:0000313" key="2">
    <source>
        <dbReference type="EMBL" id="KAF7676627.1"/>
    </source>
</evidence>
<dbReference type="InterPro" id="IPR010730">
    <property type="entry name" value="HET"/>
</dbReference>
<gene>
    <name evidence="2" type="ORF">GT037_004839</name>
</gene>
<reference evidence="2" key="2">
    <citation type="submission" date="2020-08" db="EMBL/GenBank/DDBJ databases">
        <title>Draft Genome Sequence of Cumin Blight Pathogen Alternaria burnsii.</title>
        <authorList>
            <person name="Feng Z."/>
        </authorList>
    </citation>
    <scope>NUCLEOTIDE SEQUENCE</scope>
    <source>
        <strain evidence="2">CBS107.38</strain>
    </source>
</reference>
<protein>
    <recommendedName>
        <fullName evidence="1">Heterokaryon incompatibility domain-containing protein</fullName>
    </recommendedName>
</protein>
<dbReference type="AlphaFoldDB" id="A0A8H7EFN3"/>
<dbReference type="RefSeq" id="XP_038786836.1">
    <property type="nucleotide sequence ID" value="XM_038929886.1"/>
</dbReference>
<dbReference type="InterPro" id="IPR052895">
    <property type="entry name" value="HetReg/Transcr_Mod"/>
</dbReference>
<comment type="caution">
    <text evidence="2">The sequence shown here is derived from an EMBL/GenBank/DDBJ whole genome shotgun (WGS) entry which is preliminary data.</text>
</comment>
<reference evidence="2" key="1">
    <citation type="submission" date="2020-01" db="EMBL/GenBank/DDBJ databases">
        <authorList>
            <person name="Feng Z.H.Z."/>
        </authorList>
    </citation>
    <scope>NUCLEOTIDE SEQUENCE</scope>
    <source>
        <strain evidence="2">CBS107.38</strain>
    </source>
</reference>
<dbReference type="PANTHER" id="PTHR24148">
    <property type="entry name" value="ANKYRIN REPEAT DOMAIN-CONTAINING PROTEIN 39 HOMOLOG-RELATED"/>
    <property type="match status" value="1"/>
</dbReference>
<name>A0A8H7EFN3_9PLEO</name>
<dbReference type="Pfam" id="PF26639">
    <property type="entry name" value="Het-6_barrel"/>
    <property type="match status" value="1"/>
</dbReference>
<evidence type="ECO:0000259" key="1">
    <source>
        <dbReference type="Pfam" id="PF06985"/>
    </source>
</evidence>
<dbReference type="Proteomes" id="UP000596902">
    <property type="component" value="Unassembled WGS sequence"/>
</dbReference>
<sequence length="472" mass="52899">MSAIHYEPSEETHSAEMMYTPLDEDLNQIRILQLNAASDDTHFIECHISIASLDEPALEYEALSYVWGDRNNDQMIVLEGRLRRVTANLFRALQYLRHADRPRTIWVDAICIDQEDTDERGQQVSLMGPIFRKAETVVIWLGEAWPGVDDAFKFFTIVGQNPELHVNRALTLSLAGQVVKVETERVIQALQHFASFAWWGRMWTVQEMVLAQHPVFQCGRSVLDGDLMLQAVQGMNGHGGCCSVGGSQPTVEAFADMLHSFRAPLTILLLRSHVRSKGDPSSNNILPIVSLLRGHESKDPRDKIYGMLALAAAEASRLSLVPDYHQGTEDLYTKLALSFILNTRELKVFMCILPRPRVLHLPSWVPDWTIPIDLDLLTWHTRMRFSVAQFDHSVSLTSNGRRFMLSEGNRMGWVPENTTVGDVIAVLTGSDDPVVLRPGKDGYVVIGTAYVHGIMDGEAMPDDAELSSITLI</sequence>
<proteinExistence type="predicted"/>
<feature type="domain" description="Heterokaryon incompatibility" evidence="1">
    <location>
        <begin position="60"/>
        <end position="207"/>
    </location>
</feature>
<dbReference type="Pfam" id="PF06985">
    <property type="entry name" value="HET"/>
    <property type="match status" value="1"/>
</dbReference>